<feature type="region of interest" description="Disordered" evidence="1">
    <location>
        <begin position="1"/>
        <end position="44"/>
    </location>
</feature>
<comment type="caution">
    <text evidence="2">The sequence shown here is derived from an EMBL/GenBank/DDBJ whole genome shotgun (WGS) entry which is preliminary data.</text>
</comment>
<dbReference type="Proteomes" id="UP001175227">
    <property type="component" value="Unassembled WGS sequence"/>
</dbReference>
<name>A0AA39NFR7_9AGAR</name>
<dbReference type="EMBL" id="JAUEPR010000097">
    <property type="protein sequence ID" value="KAK0464822.1"/>
    <property type="molecule type" value="Genomic_DNA"/>
</dbReference>
<organism evidence="2 3">
    <name type="scientific">Armillaria novae-zelandiae</name>
    <dbReference type="NCBI Taxonomy" id="153914"/>
    <lineage>
        <taxon>Eukaryota</taxon>
        <taxon>Fungi</taxon>
        <taxon>Dikarya</taxon>
        <taxon>Basidiomycota</taxon>
        <taxon>Agaricomycotina</taxon>
        <taxon>Agaricomycetes</taxon>
        <taxon>Agaricomycetidae</taxon>
        <taxon>Agaricales</taxon>
        <taxon>Marasmiineae</taxon>
        <taxon>Physalacriaceae</taxon>
        <taxon>Armillaria</taxon>
    </lineage>
</organism>
<dbReference type="AlphaFoldDB" id="A0AA39NFR7"/>
<proteinExistence type="predicted"/>
<evidence type="ECO:0000256" key="1">
    <source>
        <dbReference type="SAM" id="MobiDB-lite"/>
    </source>
</evidence>
<keyword evidence="3" id="KW-1185">Reference proteome</keyword>
<reference evidence="2" key="1">
    <citation type="submission" date="2023-06" db="EMBL/GenBank/DDBJ databases">
        <authorList>
            <consortium name="Lawrence Berkeley National Laboratory"/>
            <person name="Ahrendt S."/>
            <person name="Sahu N."/>
            <person name="Indic B."/>
            <person name="Wong-Bajracharya J."/>
            <person name="Merenyi Z."/>
            <person name="Ke H.-M."/>
            <person name="Monk M."/>
            <person name="Kocsube S."/>
            <person name="Drula E."/>
            <person name="Lipzen A."/>
            <person name="Balint B."/>
            <person name="Henrissat B."/>
            <person name="Andreopoulos B."/>
            <person name="Martin F.M."/>
            <person name="Harder C.B."/>
            <person name="Rigling D."/>
            <person name="Ford K.L."/>
            <person name="Foster G.D."/>
            <person name="Pangilinan J."/>
            <person name="Papanicolaou A."/>
            <person name="Barry K."/>
            <person name="LaButti K."/>
            <person name="Viragh M."/>
            <person name="Koriabine M."/>
            <person name="Yan M."/>
            <person name="Riley R."/>
            <person name="Champramary S."/>
            <person name="Plett K.L."/>
            <person name="Tsai I.J."/>
            <person name="Slot J."/>
            <person name="Sipos G."/>
            <person name="Plett J."/>
            <person name="Nagy L.G."/>
            <person name="Grigoriev I.V."/>
        </authorList>
    </citation>
    <scope>NUCLEOTIDE SEQUENCE</scope>
    <source>
        <strain evidence="2">ICMP 16352</strain>
    </source>
</reference>
<evidence type="ECO:0000313" key="3">
    <source>
        <dbReference type="Proteomes" id="UP001175227"/>
    </source>
</evidence>
<gene>
    <name evidence="2" type="ORF">IW261DRAFT_1598684</name>
</gene>
<evidence type="ECO:0000313" key="2">
    <source>
        <dbReference type="EMBL" id="KAK0464822.1"/>
    </source>
</evidence>
<sequence length="296" mass="32945">MQSDEMGTQTKRQAQVLSAWEPENEPEAESGTPNTVGSRWVGRKNSEDGRVLARESLRGDVKEGSNFPRKAALLSPSTSLALSGQNTAVFSVLSSHLPTPYSAWFTRFGFWPVFWFPGAQDLGLPLRLGSHFVGLHLHSTRRVRTRNGGDINSNNLTSLPVRRRTTSFRDVFVFHFCDYIFTVARARAFFALDGLLMAYYDTLPAIARGVVPTPLVRRVAAGFITFFAKSRLTRYVLGSQSGLSMTGAFFEHDDQRGGEECVYREPMEGHEDTTVGSVICKGDLETPLKEPSDDIW</sequence>
<feature type="compositionally biased region" description="Polar residues" evidence="1">
    <location>
        <begin position="1"/>
        <end position="16"/>
    </location>
</feature>
<protein>
    <submittedName>
        <fullName evidence="2">Uncharacterized protein</fullName>
    </submittedName>
</protein>
<accession>A0AA39NFR7</accession>